<comment type="caution">
    <text evidence="1">The sequence shown here is derived from an EMBL/GenBank/DDBJ whole genome shotgun (WGS) entry which is preliminary data.</text>
</comment>
<gene>
    <name evidence="1" type="ORF">M406DRAFT_221465</name>
</gene>
<evidence type="ECO:0000313" key="1">
    <source>
        <dbReference type="EMBL" id="KAF3762851.1"/>
    </source>
</evidence>
<feature type="non-terminal residue" evidence="1">
    <location>
        <position position="110"/>
    </location>
</feature>
<dbReference type="RefSeq" id="XP_040773830.1">
    <property type="nucleotide sequence ID" value="XM_040915595.1"/>
</dbReference>
<protein>
    <submittedName>
        <fullName evidence="1">Uncharacterized protein</fullName>
    </submittedName>
</protein>
<dbReference type="GeneID" id="63832724"/>
<dbReference type="EMBL" id="MU032350">
    <property type="protein sequence ID" value="KAF3762851.1"/>
    <property type="molecule type" value="Genomic_DNA"/>
</dbReference>
<dbReference type="OrthoDB" id="5089423at2759"/>
<accession>A0A9P4XXT9</accession>
<organism evidence="1 2">
    <name type="scientific">Cryphonectria parasitica (strain ATCC 38755 / EP155)</name>
    <dbReference type="NCBI Taxonomy" id="660469"/>
    <lineage>
        <taxon>Eukaryota</taxon>
        <taxon>Fungi</taxon>
        <taxon>Dikarya</taxon>
        <taxon>Ascomycota</taxon>
        <taxon>Pezizomycotina</taxon>
        <taxon>Sordariomycetes</taxon>
        <taxon>Sordariomycetidae</taxon>
        <taxon>Diaporthales</taxon>
        <taxon>Cryphonectriaceae</taxon>
        <taxon>Cryphonectria-Endothia species complex</taxon>
        <taxon>Cryphonectria</taxon>
    </lineage>
</organism>
<evidence type="ECO:0000313" key="2">
    <source>
        <dbReference type="Proteomes" id="UP000803844"/>
    </source>
</evidence>
<sequence>IESTSYKVMLYLSYLKEGVRCKMINRIKSCSQCTKQSCSCNAGWVLISFLFCITNELVRLNDREMEKKEYLLKCQRELADAQARLSESLDCLSCLKKQQRFLQEKGIKLV</sequence>
<keyword evidence="2" id="KW-1185">Reference proteome</keyword>
<dbReference type="Proteomes" id="UP000803844">
    <property type="component" value="Unassembled WGS sequence"/>
</dbReference>
<proteinExistence type="predicted"/>
<reference evidence="1" key="1">
    <citation type="journal article" date="2020" name="Phytopathology">
        <title>Genome sequence of the chestnut blight fungus Cryphonectria parasitica EP155: A fundamental resource for an archetypical invasive plant pathogen.</title>
        <authorList>
            <person name="Crouch J.A."/>
            <person name="Dawe A."/>
            <person name="Aerts A."/>
            <person name="Barry K."/>
            <person name="Churchill A.C.L."/>
            <person name="Grimwood J."/>
            <person name="Hillman B."/>
            <person name="Milgroom M.G."/>
            <person name="Pangilinan J."/>
            <person name="Smith M."/>
            <person name="Salamov A."/>
            <person name="Schmutz J."/>
            <person name="Yadav J."/>
            <person name="Grigoriev I.V."/>
            <person name="Nuss D."/>
        </authorList>
    </citation>
    <scope>NUCLEOTIDE SEQUENCE</scope>
    <source>
        <strain evidence="1">EP155</strain>
    </source>
</reference>
<feature type="non-terminal residue" evidence="1">
    <location>
        <position position="1"/>
    </location>
</feature>
<name>A0A9P4XXT9_CRYP1</name>
<dbReference type="AlphaFoldDB" id="A0A9P4XXT9"/>